<gene>
    <name evidence="2" type="ORF">SH1V18_41230</name>
</gene>
<dbReference type="EMBL" id="BRLB01000020">
    <property type="protein sequence ID" value="GKX31643.1"/>
    <property type="molecule type" value="Genomic_DNA"/>
</dbReference>
<sequence length="242" mass="28433">MIEYGCLARFFNDYKDEVTFAKENDFSIMQLWYDSNGLALNKDSKPLEVIKECNFNTIIHAVLDINEIEEHITKLIRMLKYLGHRELIIHPVCKSEKITNETIYKLSDRIKKASILLHKENIKLYLENNSKLDPIFNKTEEINILFNENKDVEFLLDLAHIDDYQHLNDMVKIKMPKILHIADRHLEVVHEHLPIGDGNIDFNHIFRTALSKFDGKIIFEIVQSPEDIVNSRDIIKQMLECV</sequence>
<comment type="caution">
    <text evidence="2">The sequence shown here is derived from an EMBL/GenBank/DDBJ whole genome shotgun (WGS) entry which is preliminary data.</text>
</comment>
<accession>A0A9W5YG19</accession>
<keyword evidence="3" id="KW-1185">Reference proteome</keyword>
<reference evidence="2" key="1">
    <citation type="submission" date="2022-06" db="EMBL/GenBank/DDBJ databases">
        <title>Vallitalea longa sp. nov., an anaerobic bacterium isolated from marine sediment.</title>
        <authorList>
            <person name="Hirano S."/>
            <person name="Terahara T."/>
            <person name="Mori K."/>
            <person name="Hamada M."/>
            <person name="Matsumoto R."/>
            <person name="Kobayashi T."/>
        </authorList>
    </citation>
    <scope>NUCLEOTIDE SEQUENCE</scope>
    <source>
        <strain evidence="2">SH18-1</strain>
    </source>
</reference>
<name>A0A9W5YG19_9FIRM</name>
<dbReference type="Proteomes" id="UP001144256">
    <property type="component" value="Unassembled WGS sequence"/>
</dbReference>
<dbReference type="SUPFAM" id="SSF51658">
    <property type="entry name" value="Xylose isomerase-like"/>
    <property type="match status" value="1"/>
</dbReference>
<protein>
    <recommendedName>
        <fullName evidence="1">Xylose isomerase-like TIM barrel domain-containing protein</fullName>
    </recommendedName>
</protein>
<dbReference type="RefSeq" id="WP_281818879.1">
    <property type="nucleotide sequence ID" value="NZ_BRLB01000020.1"/>
</dbReference>
<evidence type="ECO:0000313" key="3">
    <source>
        <dbReference type="Proteomes" id="UP001144256"/>
    </source>
</evidence>
<dbReference type="InterPro" id="IPR013022">
    <property type="entry name" value="Xyl_isomerase-like_TIM-brl"/>
</dbReference>
<dbReference type="Gene3D" id="3.20.20.150">
    <property type="entry name" value="Divalent-metal-dependent TIM barrel enzymes"/>
    <property type="match status" value="1"/>
</dbReference>
<dbReference type="Pfam" id="PF01261">
    <property type="entry name" value="AP_endonuc_2"/>
    <property type="match status" value="1"/>
</dbReference>
<proteinExistence type="predicted"/>
<feature type="domain" description="Xylose isomerase-like TIM barrel" evidence="1">
    <location>
        <begin position="70"/>
        <end position="236"/>
    </location>
</feature>
<evidence type="ECO:0000259" key="1">
    <source>
        <dbReference type="Pfam" id="PF01261"/>
    </source>
</evidence>
<evidence type="ECO:0000313" key="2">
    <source>
        <dbReference type="EMBL" id="GKX31643.1"/>
    </source>
</evidence>
<dbReference type="InterPro" id="IPR036237">
    <property type="entry name" value="Xyl_isomerase-like_sf"/>
</dbReference>
<organism evidence="2 3">
    <name type="scientific">Vallitalea longa</name>
    <dbReference type="NCBI Taxonomy" id="2936439"/>
    <lineage>
        <taxon>Bacteria</taxon>
        <taxon>Bacillati</taxon>
        <taxon>Bacillota</taxon>
        <taxon>Clostridia</taxon>
        <taxon>Lachnospirales</taxon>
        <taxon>Vallitaleaceae</taxon>
        <taxon>Vallitalea</taxon>
    </lineage>
</organism>
<dbReference type="AlphaFoldDB" id="A0A9W5YG19"/>